<dbReference type="EMBL" id="CAXAMN010023250">
    <property type="protein sequence ID" value="CAK9076178.1"/>
    <property type="molecule type" value="Genomic_DNA"/>
</dbReference>
<evidence type="ECO:0000313" key="3">
    <source>
        <dbReference type="Proteomes" id="UP001642484"/>
    </source>
</evidence>
<evidence type="ECO:0000313" key="2">
    <source>
        <dbReference type="EMBL" id="CAK9076178.1"/>
    </source>
</evidence>
<reference evidence="2 3" key="1">
    <citation type="submission" date="2024-02" db="EMBL/GenBank/DDBJ databases">
        <authorList>
            <person name="Chen Y."/>
            <person name="Shah S."/>
            <person name="Dougan E. K."/>
            <person name="Thang M."/>
            <person name="Chan C."/>
        </authorList>
    </citation>
    <scope>NUCLEOTIDE SEQUENCE [LARGE SCALE GENOMIC DNA]</scope>
</reference>
<name>A0ABP0PL26_9DINO</name>
<protein>
    <submittedName>
        <fullName evidence="2">Uncharacterized protein</fullName>
    </submittedName>
</protein>
<keyword evidence="3" id="KW-1185">Reference proteome</keyword>
<keyword evidence="1" id="KW-0812">Transmembrane</keyword>
<keyword evidence="1" id="KW-0472">Membrane</keyword>
<accession>A0ABP0PL26</accession>
<organism evidence="2 3">
    <name type="scientific">Durusdinium trenchii</name>
    <dbReference type="NCBI Taxonomy" id="1381693"/>
    <lineage>
        <taxon>Eukaryota</taxon>
        <taxon>Sar</taxon>
        <taxon>Alveolata</taxon>
        <taxon>Dinophyceae</taxon>
        <taxon>Suessiales</taxon>
        <taxon>Symbiodiniaceae</taxon>
        <taxon>Durusdinium</taxon>
    </lineage>
</organism>
<gene>
    <name evidence="2" type="ORF">CCMP2556_LOCUS37520</name>
</gene>
<proteinExistence type="predicted"/>
<sequence>MIVDESRRSIKERVLHTRRSSADRRSKRIPDSHHSTRALILCQERTFWFNFWSPATGKARPIMAKDSLVPYVNTWFWPSFTLVGTSSLFFGIYIGKITNSHEWKEIFLDYCHHKRASYSPNPLDKVARCVMRFLRIVPK</sequence>
<feature type="transmembrane region" description="Helical" evidence="1">
    <location>
        <begin position="75"/>
        <end position="94"/>
    </location>
</feature>
<evidence type="ECO:0000256" key="1">
    <source>
        <dbReference type="SAM" id="Phobius"/>
    </source>
</evidence>
<comment type="caution">
    <text evidence="2">The sequence shown here is derived from an EMBL/GenBank/DDBJ whole genome shotgun (WGS) entry which is preliminary data.</text>
</comment>
<keyword evidence="1" id="KW-1133">Transmembrane helix</keyword>
<dbReference type="Proteomes" id="UP001642484">
    <property type="component" value="Unassembled WGS sequence"/>
</dbReference>